<evidence type="ECO:0000313" key="1">
    <source>
        <dbReference type="EMBL" id="MBB5336777.1"/>
    </source>
</evidence>
<dbReference type="Proteomes" id="UP000559117">
    <property type="component" value="Unassembled WGS sequence"/>
</dbReference>
<keyword evidence="2" id="KW-1185">Reference proteome</keyword>
<dbReference type="InterPro" id="IPR026002">
    <property type="entry name" value="ATC_hydrolase-like"/>
</dbReference>
<comment type="caution">
    <text evidence="1">The sequence shown here is derived from an EMBL/GenBank/DDBJ whole genome shotgun (WGS) entry which is preliminary data.</text>
</comment>
<dbReference type="AlphaFoldDB" id="A0A840ULW1"/>
<sequence length="165" mass="18208">MNDDIKENDKVIDLQRGAIGHRAIWMGLTYVKAREAGRAKEAEEYIRAAIAQTGIIQGNDIKDKCADPNNVECFADTFLTDTTVKTFAVEFAVKTADKIEMDFHHCPLLKAWQDAGFDAGTCEKLCDMAMDGDRNIAKAMGFDFKLTDTIADGCPTCKIAFSKKA</sequence>
<name>A0A840ULW1_9FIRM</name>
<organism evidence="1 2">
    <name type="scientific">Pectinatus brassicae</name>
    <dbReference type="NCBI Taxonomy" id="862415"/>
    <lineage>
        <taxon>Bacteria</taxon>
        <taxon>Bacillati</taxon>
        <taxon>Bacillota</taxon>
        <taxon>Negativicutes</taxon>
        <taxon>Selenomonadales</taxon>
        <taxon>Selenomonadaceae</taxon>
        <taxon>Pectinatus</taxon>
    </lineage>
</organism>
<accession>A0A840ULW1</accession>
<dbReference type="Pfam" id="PF14196">
    <property type="entry name" value="ATC_hydrolase"/>
    <property type="match status" value="1"/>
</dbReference>
<gene>
    <name evidence="1" type="ORF">HNR32_001931</name>
</gene>
<reference evidence="1 2" key="1">
    <citation type="submission" date="2020-08" db="EMBL/GenBank/DDBJ databases">
        <title>Genomic Encyclopedia of Type Strains, Phase IV (KMG-IV): sequencing the most valuable type-strain genomes for metagenomic binning, comparative biology and taxonomic classification.</title>
        <authorList>
            <person name="Goeker M."/>
        </authorList>
    </citation>
    <scope>NUCLEOTIDE SEQUENCE [LARGE SCALE GENOMIC DNA]</scope>
    <source>
        <strain evidence="1 2">DSM 24661</strain>
    </source>
</reference>
<protein>
    <submittedName>
        <fullName evidence="1">Putative ArsR family transcriptional regulator</fullName>
    </submittedName>
</protein>
<dbReference type="EMBL" id="JACHFH010000023">
    <property type="protein sequence ID" value="MBB5336777.1"/>
    <property type="molecule type" value="Genomic_DNA"/>
</dbReference>
<dbReference type="RefSeq" id="WP_183862020.1">
    <property type="nucleotide sequence ID" value="NZ_JACHFH010000023.1"/>
</dbReference>
<proteinExistence type="predicted"/>
<evidence type="ECO:0000313" key="2">
    <source>
        <dbReference type="Proteomes" id="UP000559117"/>
    </source>
</evidence>